<evidence type="ECO:0000313" key="2">
    <source>
        <dbReference type="EMBL" id="GAD85162.1"/>
    </source>
</evidence>
<dbReference type="EMBL" id="BAFO02000026">
    <property type="protein sequence ID" value="GAD85162.1"/>
    <property type="molecule type" value="Genomic_DNA"/>
</dbReference>
<evidence type="ECO:0000256" key="1">
    <source>
        <dbReference type="SAM" id="MobiDB-lite"/>
    </source>
</evidence>
<dbReference type="eggNOG" id="ENOG50347PU">
    <property type="taxonomic scope" value="Bacteria"/>
</dbReference>
<keyword evidence="3" id="KW-1185">Reference proteome</keyword>
<dbReference type="Proteomes" id="UP000017048">
    <property type="component" value="Unassembled WGS sequence"/>
</dbReference>
<evidence type="ECO:0000313" key="3">
    <source>
        <dbReference type="Proteomes" id="UP000017048"/>
    </source>
</evidence>
<feature type="compositionally biased region" description="Basic and acidic residues" evidence="1">
    <location>
        <begin position="140"/>
        <end position="157"/>
    </location>
</feature>
<dbReference type="AlphaFoldDB" id="U5E5T4"/>
<dbReference type="RefSeq" id="WP_019046428.1">
    <property type="nucleotide sequence ID" value="NZ_BAFO02000026.1"/>
</dbReference>
<proteinExistence type="predicted"/>
<gene>
    <name evidence="2" type="ORF">NCAST_26_01400</name>
</gene>
<accession>U5E5T4</accession>
<reference evidence="2 3" key="1">
    <citation type="journal article" date="2014" name="BMC Genomics">
        <title>Genome based analysis of type-I polyketide synthase and nonribosomal peptide synthetase gene clusters in seven strains of five representative Nocardia species.</title>
        <authorList>
            <person name="Komaki H."/>
            <person name="Ichikawa N."/>
            <person name="Hosoyama A."/>
            <person name="Takahashi-Nakaguchi A."/>
            <person name="Matsuzawa T."/>
            <person name="Suzuki K."/>
            <person name="Fujita N."/>
            <person name="Gonoi T."/>
        </authorList>
    </citation>
    <scope>NUCLEOTIDE SEQUENCE [LARGE SCALE GENOMIC DNA]</scope>
    <source>
        <strain evidence="2 3">NBRC 15531</strain>
    </source>
</reference>
<organism evidence="2 3">
    <name type="scientific">Nocardia asteroides NBRC 15531</name>
    <dbReference type="NCBI Taxonomy" id="1110697"/>
    <lineage>
        <taxon>Bacteria</taxon>
        <taxon>Bacillati</taxon>
        <taxon>Actinomycetota</taxon>
        <taxon>Actinomycetes</taxon>
        <taxon>Mycobacteriales</taxon>
        <taxon>Nocardiaceae</taxon>
        <taxon>Nocardia</taxon>
    </lineage>
</organism>
<dbReference type="STRING" id="1824.SAMN05444423_110142"/>
<feature type="region of interest" description="Disordered" evidence="1">
    <location>
        <begin position="136"/>
        <end position="164"/>
    </location>
</feature>
<name>U5E5T4_NOCAS</name>
<comment type="caution">
    <text evidence="2">The sequence shown here is derived from an EMBL/GenBank/DDBJ whole genome shotgun (WGS) entry which is preliminary data.</text>
</comment>
<protein>
    <submittedName>
        <fullName evidence="2">Uncharacterized protein</fullName>
    </submittedName>
</protein>
<dbReference type="GeneID" id="91519970"/>
<sequence>MTRPPVRSGRSEPPVPGRYVRFQGIHPDGSGRHPGVAVLAERLSAAGQLTAEQERFRRSGDEWFAAHLVDPYRVHPRVRRPGAAAWFKSTALPMLDRVTGYLTLLDAHGVGWERLDTDTPGIVLYDDPLQIVAVTQRPRAAREPRREPRADSHDTPPRPRVRRWPTILNCTRHRCRIEGSTTGSP</sequence>